<evidence type="ECO:0000256" key="12">
    <source>
        <dbReference type="PIRSR" id="PIRSR600823-1"/>
    </source>
</evidence>
<dbReference type="OrthoDB" id="2113341at2759"/>
<dbReference type="InterPro" id="IPR019794">
    <property type="entry name" value="Peroxidases_AS"/>
</dbReference>
<dbReference type="PRINTS" id="PR00458">
    <property type="entry name" value="PEROXIDASE"/>
</dbReference>
<keyword evidence="8 17" id="KW-0560">Oxidoreductase</keyword>
<dbReference type="GO" id="GO:0005576">
    <property type="term" value="C:extracellular region"/>
    <property type="evidence" value="ECO:0007669"/>
    <property type="project" value="UniProtKB-SubCell"/>
</dbReference>
<feature type="disulfide bond" evidence="16">
    <location>
        <begin position="200"/>
        <end position="232"/>
    </location>
</feature>
<feature type="chain" id="PRO_5018376361" description="Peroxidase" evidence="17">
    <location>
        <begin position="20"/>
        <end position="326"/>
    </location>
</feature>
<dbReference type="GO" id="GO:0020037">
    <property type="term" value="F:heme binding"/>
    <property type="evidence" value="ECO:0007669"/>
    <property type="project" value="UniProtKB-UniRule"/>
</dbReference>
<dbReference type="GO" id="GO:0140825">
    <property type="term" value="F:lactoperoxidase activity"/>
    <property type="evidence" value="ECO:0007669"/>
    <property type="project" value="UniProtKB-EC"/>
</dbReference>
<feature type="site" description="Transition state stabilizer" evidence="15">
    <location>
        <position position="62"/>
    </location>
</feature>
<keyword evidence="17" id="KW-0964">Secreted</keyword>
<feature type="binding site" evidence="14">
    <location>
        <position position="70"/>
    </location>
    <ligand>
        <name>Ca(2+)</name>
        <dbReference type="ChEBI" id="CHEBI:29108"/>
        <label>1</label>
    </ligand>
</feature>
<evidence type="ECO:0000256" key="17">
    <source>
        <dbReference type="RuleBase" id="RU362060"/>
    </source>
</evidence>
<evidence type="ECO:0000256" key="11">
    <source>
        <dbReference type="ARBA" id="ARBA00023180"/>
    </source>
</evidence>
<dbReference type="FunFam" id="1.10.520.10:FF:000001">
    <property type="entry name" value="Peroxidase"/>
    <property type="match status" value="1"/>
</dbReference>
<dbReference type="PANTHER" id="PTHR31235">
    <property type="entry name" value="PEROXIDASE 25-RELATED"/>
    <property type="match status" value="1"/>
</dbReference>
<dbReference type="STRING" id="337451.A0A3S3MWJ3"/>
<evidence type="ECO:0000259" key="18">
    <source>
        <dbReference type="PROSITE" id="PS50873"/>
    </source>
</evidence>
<evidence type="ECO:0000256" key="10">
    <source>
        <dbReference type="ARBA" id="ARBA00023157"/>
    </source>
</evidence>
<comment type="cofactor">
    <cofactor evidence="14 17">
        <name>heme b</name>
        <dbReference type="ChEBI" id="CHEBI:60344"/>
    </cofactor>
    <text evidence="14 17">Binds 1 heme b (iron(II)-protoporphyrin IX) group per subunit.</text>
</comment>
<keyword evidence="7 14" id="KW-0106">Calcium</keyword>
<feature type="binding site" evidence="14">
    <location>
        <position position="72"/>
    </location>
    <ligand>
        <name>Ca(2+)</name>
        <dbReference type="ChEBI" id="CHEBI:29108"/>
        <label>1</label>
    </ligand>
</feature>
<dbReference type="PRINTS" id="PR00461">
    <property type="entry name" value="PLPEROXIDASE"/>
</dbReference>
<feature type="binding site" evidence="14">
    <location>
        <position position="254"/>
    </location>
    <ligand>
        <name>Ca(2+)</name>
        <dbReference type="ChEBI" id="CHEBI:29108"/>
        <label>2</label>
    </ligand>
</feature>
<evidence type="ECO:0000256" key="9">
    <source>
        <dbReference type="ARBA" id="ARBA00023004"/>
    </source>
</evidence>
<feature type="binding site" evidence="14">
    <location>
        <position position="74"/>
    </location>
    <ligand>
        <name>Ca(2+)</name>
        <dbReference type="ChEBI" id="CHEBI:29108"/>
        <label>1</label>
    </ligand>
</feature>
<evidence type="ECO:0000256" key="8">
    <source>
        <dbReference type="ARBA" id="ARBA00023002"/>
    </source>
</evidence>
<comment type="caution">
    <text evidence="19">The sequence shown here is derived from an EMBL/GenBank/DDBJ whole genome shotgun (WGS) entry which is preliminary data.</text>
</comment>
<dbReference type="Proteomes" id="UP000283530">
    <property type="component" value="Unassembled WGS sequence"/>
</dbReference>
<feature type="disulfide bond" evidence="16">
    <location>
        <begin position="121"/>
        <end position="322"/>
    </location>
</feature>
<dbReference type="FunFam" id="1.10.420.10:FF:000006">
    <property type="entry name" value="Peroxidase"/>
    <property type="match status" value="1"/>
</dbReference>
<dbReference type="CDD" id="cd00693">
    <property type="entry name" value="secretory_peroxidase"/>
    <property type="match status" value="1"/>
</dbReference>
<feature type="binding site" evidence="14">
    <location>
        <position position="76"/>
    </location>
    <ligand>
        <name>Ca(2+)</name>
        <dbReference type="ChEBI" id="CHEBI:29108"/>
        <label>1</label>
    </ligand>
</feature>
<evidence type="ECO:0000256" key="1">
    <source>
        <dbReference type="ARBA" id="ARBA00000189"/>
    </source>
</evidence>
<protein>
    <recommendedName>
        <fullName evidence="3 17">Peroxidase</fullName>
        <ecNumber evidence="3 17">1.11.1.7</ecNumber>
    </recommendedName>
</protein>
<evidence type="ECO:0000256" key="7">
    <source>
        <dbReference type="ARBA" id="ARBA00022837"/>
    </source>
</evidence>
<dbReference type="GO" id="GO:0006979">
    <property type="term" value="P:response to oxidative stress"/>
    <property type="evidence" value="ECO:0007669"/>
    <property type="project" value="UniProtKB-UniRule"/>
</dbReference>
<keyword evidence="17" id="KW-0376">Hydrogen peroxide</keyword>
<organism evidence="19 20">
    <name type="scientific">Cinnamomum micranthum f. kanehirae</name>
    <dbReference type="NCBI Taxonomy" id="337451"/>
    <lineage>
        <taxon>Eukaryota</taxon>
        <taxon>Viridiplantae</taxon>
        <taxon>Streptophyta</taxon>
        <taxon>Embryophyta</taxon>
        <taxon>Tracheophyta</taxon>
        <taxon>Spermatophyta</taxon>
        <taxon>Magnoliopsida</taxon>
        <taxon>Magnoliidae</taxon>
        <taxon>Laurales</taxon>
        <taxon>Lauraceae</taxon>
        <taxon>Cinnamomum</taxon>
    </lineage>
</organism>
<evidence type="ECO:0000256" key="14">
    <source>
        <dbReference type="PIRSR" id="PIRSR600823-3"/>
    </source>
</evidence>
<dbReference type="Pfam" id="PF00141">
    <property type="entry name" value="peroxidase"/>
    <property type="match status" value="1"/>
</dbReference>
<keyword evidence="17" id="KW-0732">Signal</keyword>
<evidence type="ECO:0000256" key="3">
    <source>
        <dbReference type="ARBA" id="ARBA00012313"/>
    </source>
</evidence>
<evidence type="ECO:0000256" key="6">
    <source>
        <dbReference type="ARBA" id="ARBA00022723"/>
    </source>
</evidence>
<keyword evidence="20" id="KW-1185">Reference proteome</keyword>
<comment type="similarity">
    <text evidence="17">Belongs to the peroxidase family. Classical plant (class III) peroxidase subfamily.</text>
</comment>
<keyword evidence="10 16" id="KW-1015">Disulfide bond</keyword>
<dbReference type="Gene3D" id="1.10.420.10">
    <property type="entry name" value="Peroxidase, domain 2"/>
    <property type="match status" value="1"/>
</dbReference>
<comment type="cofactor">
    <cofactor evidence="14 17">
        <name>Ca(2+)</name>
        <dbReference type="ChEBI" id="CHEBI:29108"/>
    </cofactor>
    <text evidence="14 17">Binds 2 calcium ions per subunit.</text>
</comment>
<keyword evidence="6 14" id="KW-0479">Metal-binding</keyword>
<dbReference type="InterPro" id="IPR019793">
    <property type="entry name" value="Peroxidases_heam-ligand_BS"/>
</dbReference>
<evidence type="ECO:0000313" key="19">
    <source>
        <dbReference type="EMBL" id="RWR80862.1"/>
    </source>
</evidence>
<dbReference type="EMBL" id="QPKB01000003">
    <property type="protein sequence ID" value="RWR80862.1"/>
    <property type="molecule type" value="Genomic_DNA"/>
</dbReference>
<feature type="binding site" evidence="14">
    <location>
        <position position="67"/>
    </location>
    <ligand>
        <name>Ca(2+)</name>
        <dbReference type="ChEBI" id="CHEBI:29108"/>
        <label>1</label>
    </ligand>
</feature>
<feature type="active site" description="Proton acceptor" evidence="12">
    <location>
        <position position="66"/>
    </location>
</feature>
<dbReference type="InterPro" id="IPR033905">
    <property type="entry name" value="Secretory_peroxidase"/>
</dbReference>
<comment type="similarity">
    <text evidence="2">Belongs to the peroxidase family. Ascorbate peroxidase subfamily.</text>
</comment>
<feature type="domain" description="Plant heme peroxidase family profile" evidence="18">
    <location>
        <begin position="25"/>
        <end position="326"/>
    </location>
</feature>
<name>A0A3S3MWJ3_9MAGN</name>
<evidence type="ECO:0000313" key="20">
    <source>
        <dbReference type="Proteomes" id="UP000283530"/>
    </source>
</evidence>
<dbReference type="InterPro" id="IPR002016">
    <property type="entry name" value="Haem_peroxidase"/>
</dbReference>
<proteinExistence type="inferred from homology"/>
<comment type="subcellular location">
    <subcellularLocation>
        <location evidence="17">Secreted</location>
    </subcellularLocation>
</comment>
<dbReference type="Gene3D" id="1.10.520.10">
    <property type="match status" value="1"/>
</dbReference>
<dbReference type="PROSITE" id="PS50873">
    <property type="entry name" value="PEROXIDASE_4"/>
    <property type="match status" value="1"/>
</dbReference>
<dbReference type="InterPro" id="IPR010255">
    <property type="entry name" value="Haem_peroxidase_sf"/>
</dbReference>
<evidence type="ECO:0000256" key="13">
    <source>
        <dbReference type="PIRSR" id="PIRSR600823-2"/>
    </source>
</evidence>
<feature type="signal peptide" evidence="17">
    <location>
        <begin position="1"/>
        <end position="19"/>
    </location>
</feature>
<dbReference type="PROSITE" id="PS00436">
    <property type="entry name" value="PEROXIDASE_2"/>
    <property type="match status" value="1"/>
</dbReference>
<feature type="binding site" evidence="14">
    <location>
        <position position="246"/>
    </location>
    <ligand>
        <name>Ca(2+)</name>
        <dbReference type="ChEBI" id="CHEBI:29108"/>
        <label>2</label>
    </ligand>
</feature>
<evidence type="ECO:0000256" key="4">
    <source>
        <dbReference type="ARBA" id="ARBA00022559"/>
    </source>
</evidence>
<dbReference type="GO" id="GO:0046872">
    <property type="term" value="F:metal ion binding"/>
    <property type="evidence" value="ECO:0007669"/>
    <property type="project" value="UniProtKB-UniRule"/>
</dbReference>
<comment type="catalytic activity">
    <reaction evidence="1 17">
        <text>2 a phenolic donor + H2O2 = 2 a phenolic radical donor + 2 H2O</text>
        <dbReference type="Rhea" id="RHEA:56136"/>
        <dbReference type="ChEBI" id="CHEBI:15377"/>
        <dbReference type="ChEBI" id="CHEBI:16240"/>
        <dbReference type="ChEBI" id="CHEBI:139520"/>
        <dbReference type="ChEBI" id="CHEBI:139521"/>
        <dbReference type="EC" id="1.11.1.7"/>
    </reaction>
</comment>
<dbReference type="AlphaFoldDB" id="A0A3S3MWJ3"/>
<keyword evidence="5 17" id="KW-0349">Heme</keyword>
<dbReference type="GO" id="GO:0042744">
    <property type="term" value="P:hydrogen peroxide catabolic process"/>
    <property type="evidence" value="ECO:0007669"/>
    <property type="project" value="UniProtKB-KW"/>
</dbReference>
<dbReference type="EC" id="1.11.1.7" evidence="3 17"/>
<feature type="binding site" evidence="14">
    <location>
        <position position="249"/>
    </location>
    <ligand>
        <name>Ca(2+)</name>
        <dbReference type="ChEBI" id="CHEBI:29108"/>
        <label>2</label>
    </ligand>
</feature>
<reference evidence="19 20" key="1">
    <citation type="journal article" date="2019" name="Nat. Plants">
        <title>Stout camphor tree genome fills gaps in understanding of flowering plant genome evolution.</title>
        <authorList>
            <person name="Chaw S.M."/>
            <person name="Liu Y.C."/>
            <person name="Wu Y.W."/>
            <person name="Wang H.Y."/>
            <person name="Lin C.I."/>
            <person name="Wu C.S."/>
            <person name="Ke H.M."/>
            <person name="Chang L.Y."/>
            <person name="Hsu C.Y."/>
            <person name="Yang H.T."/>
            <person name="Sudianto E."/>
            <person name="Hsu M.H."/>
            <person name="Wu K.P."/>
            <person name="Wang L.N."/>
            <person name="Leebens-Mack J.H."/>
            <person name="Tsai I.J."/>
        </authorList>
    </citation>
    <scope>NUCLEOTIDE SEQUENCE [LARGE SCALE GENOMIC DNA]</scope>
    <source>
        <strain evidence="20">cv. Chaw 1501</strain>
        <tissue evidence="19">Young leaves</tissue>
    </source>
</reference>
<dbReference type="SUPFAM" id="SSF48113">
    <property type="entry name" value="Heme-dependent peroxidases"/>
    <property type="match status" value="1"/>
</dbReference>
<evidence type="ECO:0000256" key="16">
    <source>
        <dbReference type="PIRSR" id="PIRSR600823-5"/>
    </source>
</evidence>
<gene>
    <name evidence="19" type="ORF">CKAN_00952100</name>
</gene>
<dbReference type="PROSITE" id="PS00435">
    <property type="entry name" value="PEROXIDASE_1"/>
    <property type="match status" value="1"/>
</dbReference>
<comment type="function">
    <text evidence="17">Removal of H(2)O(2), oxidation of toxic reductants, biosynthesis and degradation of lignin, suberization, auxin catabolism, response to environmental stresses such as wounding, pathogen attack and oxidative stress.</text>
</comment>
<feature type="disulfide bond" evidence="16">
    <location>
        <begin position="35"/>
        <end position="115"/>
    </location>
</feature>
<keyword evidence="4 17" id="KW-0575">Peroxidase</keyword>
<dbReference type="InterPro" id="IPR000823">
    <property type="entry name" value="Peroxidase_pln"/>
</dbReference>
<feature type="binding site" evidence="14">
    <location>
        <position position="88"/>
    </location>
    <ligand>
        <name>Ca(2+)</name>
        <dbReference type="ChEBI" id="CHEBI:29108"/>
        <label>1</label>
    </ligand>
</feature>
<accession>A0A3S3MWJ3</accession>
<evidence type="ECO:0000256" key="5">
    <source>
        <dbReference type="ARBA" id="ARBA00022617"/>
    </source>
</evidence>
<feature type="binding site" evidence="13">
    <location>
        <position position="163"/>
    </location>
    <ligand>
        <name>substrate</name>
    </ligand>
</feature>
<feature type="binding site" description="axial binding residue" evidence="14">
    <location>
        <position position="193"/>
    </location>
    <ligand>
        <name>heme b</name>
        <dbReference type="ChEBI" id="CHEBI:60344"/>
    </ligand>
    <ligandPart>
        <name>Fe</name>
        <dbReference type="ChEBI" id="CHEBI:18248"/>
    </ligandPart>
</feature>
<evidence type="ECO:0000256" key="2">
    <source>
        <dbReference type="ARBA" id="ARBA00006873"/>
    </source>
</evidence>
<keyword evidence="9 14" id="KW-0408">Iron</keyword>
<sequence>MASMRVEILLALVVGLCVGVQLEAQLQVGFYKNSCGLAEFIIKYEVRNAFIRDRGVAAGLVRMHFHDCFVRGCDGSVLIDSTPQSTAEKDAPPNNPSLRGFEVIDRAKTWLESVCKGVVSCADIVAFAARDSVEITGGLGYDVPAGRRDGRVSLASEALANLPAPTLNVDQLTQEFANKGFTQGEMVTLSGAHSIGRSHCTSFSNRLYNFNSTMSQDPSLDPNYAARLKQQCPQGSTDPNLVVPMDPNTPNSMDTSYYQNIRLNRVLFTSDQTLLTHIATLNQVSQNAANPFVWREDFAAAMVKMGQMSVLTGSAGEIRLNCRVIN</sequence>
<evidence type="ECO:0000256" key="15">
    <source>
        <dbReference type="PIRSR" id="PIRSR600823-4"/>
    </source>
</evidence>
<keyword evidence="11" id="KW-0325">Glycoprotein</keyword>
<feature type="disulfide bond" evidence="16">
    <location>
        <begin position="68"/>
        <end position="73"/>
    </location>
</feature>